<dbReference type="PROSITE" id="PS50181">
    <property type="entry name" value="FBOX"/>
    <property type="match status" value="1"/>
</dbReference>
<dbReference type="InterPro" id="IPR001810">
    <property type="entry name" value="F-box_dom"/>
</dbReference>
<dbReference type="AlphaFoldDB" id="A0A8H7F0N6"/>
<sequence>MTEIPIDTLHEIFLQLEPLDLLNLSWASKSLRGIVMEKSGRYIWKQVYERLYESGNPPPRCPEDINLAQYTRFLYHKRCMVCDTRIGHHTSWMMRLRACHHCLTNTALFSTYRYTSEGLLSIRSKKSSFVWKSELEEIKEGRGPSANERYKLRAVRMEGTREFDEWEERCADSQTADLERRRTERKDAIMKKLEEIGWKESYIRDLNCGSMPFGLPGFGISKKLTKKDWEAIEFEIVHRLSDLEHQNLPRLKQRRLQTRWRLFETKFNEWNQNQTSPEWSFRPRLADISILEPFRTVIFCSSDRDEIHYDFKMEDIDRVAKEWMASRDSYIFSLLPQDLQDLYQGYKPSLPPLAIFRFCGSLHGTIDLICASRENALSYPLSLELDPQDRDIYKTLIKLAGSSPPLCPWNWNWHNRDFIFDIKAYRITIDILEFLGMDPYTTTVAETALFKQTQFRCFMCKNPWLPLNSFELMIEHDLLCHDNPEDEQMFPVSERWITAVDTIASDFQIWSNEWQKTEYHSIFLE</sequence>
<dbReference type="SMART" id="SM00256">
    <property type="entry name" value="FBOX"/>
    <property type="match status" value="1"/>
</dbReference>
<evidence type="ECO:0000259" key="1">
    <source>
        <dbReference type="PROSITE" id="PS50181"/>
    </source>
</evidence>
<organism evidence="2 3">
    <name type="scientific">Agaricus bisporus var. burnettii</name>
    <dbReference type="NCBI Taxonomy" id="192524"/>
    <lineage>
        <taxon>Eukaryota</taxon>
        <taxon>Fungi</taxon>
        <taxon>Dikarya</taxon>
        <taxon>Basidiomycota</taxon>
        <taxon>Agaricomycotina</taxon>
        <taxon>Agaricomycetes</taxon>
        <taxon>Agaricomycetidae</taxon>
        <taxon>Agaricales</taxon>
        <taxon>Agaricineae</taxon>
        <taxon>Agaricaceae</taxon>
        <taxon>Agaricus</taxon>
    </lineage>
</organism>
<evidence type="ECO:0000313" key="2">
    <source>
        <dbReference type="EMBL" id="KAF7771089.1"/>
    </source>
</evidence>
<name>A0A8H7F0N6_AGABI</name>
<accession>A0A8H7F0N6</accession>
<dbReference type="InterPro" id="IPR036047">
    <property type="entry name" value="F-box-like_dom_sf"/>
</dbReference>
<dbReference type="Proteomes" id="UP000629468">
    <property type="component" value="Unassembled WGS sequence"/>
</dbReference>
<reference evidence="2 3" key="1">
    <citation type="journal article" name="Sci. Rep.">
        <title>Telomere-to-telomere assembled and centromere annotated genomes of the two main subspecies of the button mushroom Agaricus bisporus reveal especially polymorphic chromosome ends.</title>
        <authorList>
            <person name="Sonnenberg A.S.M."/>
            <person name="Sedaghat-Telgerd N."/>
            <person name="Lavrijssen B."/>
            <person name="Ohm R.A."/>
            <person name="Hendrickx P.M."/>
            <person name="Scholtmeijer K."/>
            <person name="Baars J.J.P."/>
            <person name="van Peer A."/>
        </authorList>
    </citation>
    <scope>NUCLEOTIDE SEQUENCE [LARGE SCALE GENOMIC DNA]</scope>
    <source>
        <strain evidence="2 3">H119_p4</strain>
    </source>
</reference>
<gene>
    <name evidence="2" type="ORF">Agabi119p4_7063</name>
</gene>
<feature type="domain" description="F-box" evidence="1">
    <location>
        <begin position="1"/>
        <end position="47"/>
    </location>
</feature>
<proteinExistence type="predicted"/>
<dbReference type="EMBL" id="JABXXO010000009">
    <property type="protein sequence ID" value="KAF7771089.1"/>
    <property type="molecule type" value="Genomic_DNA"/>
</dbReference>
<dbReference type="SUPFAM" id="SSF81383">
    <property type="entry name" value="F-box domain"/>
    <property type="match status" value="1"/>
</dbReference>
<evidence type="ECO:0000313" key="3">
    <source>
        <dbReference type="Proteomes" id="UP000629468"/>
    </source>
</evidence>
<comment type="caution">
    <text evidence="2">The sequence shown here is derived from an EMBL/GenBank/DDBJ whole genome shotgun (WGS) entry which is preliminary data.</text>
</comment>
<protein>
    <recommendedName>
        <fullName evidence="1">F-box domain-containing protein</fullName>
    </recommendedName>
</protein>